<accession>A0A2I8VEU8</accession>
<dbReference type="EMBL" id="CP026309">
    <property type="protein sequence ID" value="AUV80435.1"/>
    <property type="molecule type" value="Genomic_DNA"/>
</dbReference>
<dbReference type="InterPro" id="IPR055769">
    <property type="entry name" value="DUF7345"/>
</dbReference>
<feature type="domain" description="DUF7343" evidence="3">
    <location>
        <begin position="364"/>
        <end position="425"/>
    </location>
</feature>
<evidence type="ECO:0000259" key="4">
    <source>
        <dbReference type="Pfam" id="PF24036"/>
    </source>
</evidence>
<protein>
    <recommendedName>
        <fullName evidence="7">HTH iclR-type domain-containing protein</fullName>
    </recommendedName>
</protein>
<dbReference type="OrthoDB" id="147932at2157"/>
<dbReference type="KEGG" id="srub:C2R22_01150"/>
<dbReference type="RefSeq" id="WP_103423943.1">
    <property type="nucleotide sequence ID" value="NZ_CP026309.1"/>
</dbReference>
<name>A0A2I8VEU8_9EURY</name>
<evidence type="ECO:0000313" key="6">
    <source>
        <dbReference type="Proteomes" id="UP000236584"/>
    </source>
</evidence>
<feature type="domain" description="DUF7345" evidence="4">
    <location>
        <begin position="60"/>
        <end position="215"/>
    </location>
</feature>
<proteinExistence type="predicted"/>
<gene>
    <name evidence="5" type="ORF">C2R22_01150</name>
</gene>
<evidence type="ECO:0000256" key="1">
    <source>
        <dbReference type="SAM" id="MobiDB-lite"/>
    </source>
</evidence>
<dbReference type="SUPFAM" id="SSF46785">
    <property type="entry name" value="Winged helix' DNA-binding domain"/>
    <property type="match status" value="1"/>
</dbReference>
<evidence type="ECO:0000256" key="2">
    <source>
        <dbReference type="SAM" id="Phobius"/>
    </source>
</evidence>
<dbReference type="Proteomes" id="UP000236584">
    <property type="component" value="Chromosome"/>
</dbReference>
<dbReference type="Pfam" id="PF24034">
    <property type="entry name" value="DUF7343"/>
    <property type="match status" value="1"/>
</dbReference>
<keyword evidence="2" id="KW-1133">Transmembrane helix</keyword>
<keyword evidence="2" id="KW-0472">Membrane</keyword>
<feature type="transmembrane region" description="Helical" evidence="2">
    <location>
        <begin position="257"/>
        <end position="280"/>
    </location>
</feature>
<evidence type="ECO:0000259" key="3">
    <source>
        <dbReference type="Pfam" id="PF24034"/>
    </source>
</evidence>
<organism evidence="5 6">
    <name type="scientific">Salinigranum rubrum</name>
    <dbReference type="NCBI Taxonomy" id="755307"/>
    <lineage>
        <taxon>Archaea</taxon>
        <taxon>Methanobacteriati</taxon>
        <taxon>Methanobacteriota</taxon>
        <taxon>Stenosarchaea group</taxon>
        <taxon>Halobacteria</taxon>
        <taxon>Halobacteriales</taxon>
        <taxon>Haloferacaceae</taxon>
        <taxon>Salinigranum</taxon>
    </lineage>
</organism>
<evidence type="ECO:0000313" key="5">
    <source>
        <dbReference type="EMBL" id="AUV80435.1"/>
    </source>
</evidence>
<feature type="compositionally biased region" description="Acidic residues" evidence="1">
    <location>
        <begin position="344"/>
        <end position="365"/>
    </location>
</feature>
<dbReference type="InterPro" id="IPR055767">
    <property type="entry name" value="DUF7343"/>
</dbReference>
<reference evidence="5 6" key="1">
    <citation type="submission" date="2018-01" db="EMBL/GenBank/DDBJ databases">
        <title>Complete genome sequence of Salinigranum rubrum GX10T, an extremely halophilic archaeon isolated from a marine solar saltern.</title>
        <authorList>
            <person name="Han S."/>
        </authorList>
    </citation>
    <scope>NUCLEOTIDE SEQUENCE [LARGE SCALE GENOMIC DNA]</scope>
    <source>
        <strain evidence="5 6">GX10</strain>
    </source>
</reference>
<dbReference type="InterPro" id="IPR036390">
    <property type="entry name" value="WH_DNA-bd_sf"/>
</dbReference>
<feature type="region of interest" description="Disordered" evidence="1">
    <location>
        <begin position="284"/>
        <end position="365"/>
    </location>
</feature>
<keyword evidence="2" id="KW-0812">Transmembrane</keyword>
<dbReference type="GeneID" id="35590653"/>
<feature type="compositionally biased region" description="Low complexity" evidence="1">
    <location>
        <begin position="321"/>
        <end position="331"/>
    </location>
</feature>
<evidence type="ECO:0008006" key="7">
    <source>
        <dbReference type="Google" id="ProtNLM"/>
    </source>
</evidence>
<dbReference type="Pfam" id="PF24036">
    <property type="entry name" value="DUF7345"/>
    <property type="match status" value="1"/>
</dbReference>
<keyword evidence="6" id="KW-1185">Reference proteome</keyword>
<dbReference type="AlphaFoldDB" id="A0A2I8VEU8"/>
<sequence length="434" mass="45284">MRSAALTLALLIILSGAAPATALVPPGVDDGQEHAPAAAFATAPAVAQVESDALPSTAIQVQLRSDTDARWTVTYRYPLTGADEIEAFRTLGAEFENGQTDLGLDASVFRNLATEAAESTGRSMVIRDVAREATVERNATVANGTVTAAPTATPTPENETAAGVLRLSFTWTNFLERTDDGTLQLGDVFRTGDGGTWLSSLGDDQRLTIVTPPGYVISRTSFPIQQQNGSLIIDGPREFSEAERLSVTYRASDQAELPWTLIVGGGVAAVVVVAVAFVLVRSRDTRGGGSPEPSTGQAMTNGGESAEEQGETGSGGGAETGTGATPEPTSPDGATAGPVAGAGDDGETAGDEGDEPDPEPDFDLLSDEERVEYLLEQRGGRMKQANIVKETGWSDAKVSQLLSSMAETGRVEKLRLGRENLISLPDEGDDDGDE</sequence>